<organism evidence="1">
    <name type="scientific">Arundo donax</name>
    <name type="common">Giant reed</name>
    <name type="synonym">Donax arundinaceus</name>
    <dbReference type="NCBI Taxonomy" id="35708"/>
    <lineage>
        <taxon>Eukaryota</taxon>
        <taxon>Viridiplantae</taxon>
        <taxon>Streptophyta</taxon>
        <taxon>Embryophyta</taxon>
        <taxon>Tracheophyta</taxon>
        <taxon>Spermatophyta</taxon>
        <taxon>Magnoliopsida</taxon>
        <taxon>Liliopsida</taxon>
        <taxon>Poales</taxon>
        <taxon>Poaceae</taxon>
        <taxon>PACMAD clade</taxon>
        <taxon>Arundinoideae</taxon>
        <taxon>Arundineae</taxon>
        <taxon>Arundo</taxon>
    </lineage>
</organism>
<proteinExistence type="predicted"/>
<evidence type="ECO:0000313" key="1">
    <source>
        <dbReference type="EMBL" id="JAD16536.1"/>
    </source>
</evidence>
<sequence length="56" mass="6265">MSHCILFSLFKLLGVCIGLVVVTTPLHFEVLFSLAHLSVHISKIVVTDIFSFEKCM</sequence>
<name>A0A0A9PQG7_ARUDO</name>
<dbReference type="EMBL" id="GBRH01281359">
    <property type="protein sequence ID" value="JAD16536.1"/>
    <property type="molecule type" value="Transcribed_RNA"/>
</dbReference>
<reference evidence="1" key="1">
    <citation type="submission" date="2014-09" db="EMBL/GenBank/DDBJ databases">
        <authorList>
            <person name="Magalhaes I.L.F."/>
            <person name="Oliveira U."/>
            <person name="Santos F.R."/>
            <person name="Vidigal T.H.D.A."/>
            <person name="Brescovit A.D."/>
            <person name="Santos A.J."/>
        </authorList>
    </citation>
    <scope>NUCLEOTIDE SEQUENCE</scope>
    <source>
        <tissue evidence="1">Shoot tissue taken approximately 20 cm above the soil surface</tissue>
    </source>
</reference>
<accession>A0A0A9PQG7</accession>
<protein>
    <submittedName>
        <fullName evidence="1">Uncharacterized protein</fullName>
    </submittedName>
</protein>
<dbReference type="AlphaFoldDB" id="A0A0A9PQG7"/>
<reference evidence="1" key="2">
    <citation type="journal article" date="2015" name="Data Brief">
        <title>Shoot transcriptome of the giant reed, Arundo donax.</title>
        <authorList>
            <person name="Barrero R.A."/>
            <person name="Guerrero F.D."/>
            <person name="Moolhuijzen P."/>
            <person name="Goolsby J.A."/>
            <person name="Tidwell J."/>
            <person name="Bellgard S.E."/>
            <person name="Bellgard M.I."/>
        </authorList>
    </citation>
    <scope>NUCLEOTIDE SEQUENCE</scope>
    <source>
        <tissue evidence="1">Shoot tissue taken approximately 20 cm above the soil surface</tissue>
    </source>
</reference>